<sequence length="248" mass="26424">MSSDRRLQEQTAIVTGASAGIGAATARKLAAEGANLSLAARSERRLSTLAEELETEYGIDALAVPTDVRAEDDVDALIDETVETFGGLDVLVNNAGLSRGSDVAAMATEEYETIQETNVDGVFYATRAAIPYVSEREGHLIFVGSFAGQYPRSFNPVYAASKWWVRGFAKSVAAQVGDEGVGVTVVNPAEVRSEFETTDGSTFAEAFEEGEASEPEEVADAIAFAATREGSSVSELDVNRRDKFADNF</sequence>
<proteinExistence type="inferred from homology"/>
<dbReference type="Proteomes" id="UP000324104">
    <property type="component" value="Unassembled WGS sequence"/>
</dbReference>
<dbReference type="InterPro" id="IPR002347">
    <property type="entry name" value="SDR_fam"/>
</dbReference>
<dbReference type="SMART" id="SM00822">
    <property type="entry name" value="PKS_KR"/>
    <property type="match status" value="1"/>
</dbReference>
<dbReference type="PRINTS" id="PR00081">
    <property type="entry name" value="GDHRDH"/>
</dbReference>
<keyword evidence="4" id="KW-1185">Reference proteome</keyword>
<feature type="domain" description="Ketoreductase" evidence="2">
    <location>
        <begin position="10"/>
        <end position="194"/>
    </location>
</feature>
<evidence type="ECO:0000256" key="1">
    <source>
        <dbReference type="RuleBase" id="RU000363"/>
    </source>
</evidence>
<dbReference type="Gene3D" id="3.40.50.720">
    <property type="entry name" value="NAD(P)-binding Rossmann-like Domain"/>
    <property type="match status" value="1"/>
</dbReference>
<dbReference type="RefSeq" id="WP_149081512.1">
    <property type="nucleotide sequence ID" value="NZ_VTAW01000012.1"/>
</dbReference>
<comment type="similarity">
    <text evidence="1">Belongs to the short-chain dehydrogenases/reductases (SDR) family.</text>
</comment>
<dbReference type="PRINTS" id="PR00080">
    <property type="entry name" value="SDRFAMILY"/>
</dbReference>
<evidence type="ECO:0000313" key="3">
    <source>
        <dbReference type="EMBL" id="TYT61951.1"/>
    </source>
</evidence>
<evidence type="ECO:0000259" key="2">
    <source>
        <dbReference type="SMART" id="SM00822"/>
    </source>
</evidence>
<gene>
    <name evidence="3" type="ORF">FYC77_10780</name>
</gene>
<dbReference type="PANTHER" id="PTHR43975:SF2">
    <property type="entry name" value="EG:BACR7A4.14 PROTEIN-RELATED"/>
    <property type="match status" value="1"/>
</dbReference>
<dbReference type="AlphaFoldDB" id="A0A5D5ASA5"/>
<dbReference type="Pfam" id="PF00106">
    <property type="entry name" value="adh_short"/>
    <property type="match status" value="1"/>
</dbReference>
<dbReference type="CDD" id="cd05233">
    <property type="entry name" value="SDR_c"/>
    <property type="match status" value="1"/>
</dbReference>
<dbReference type="SUPFAM" id="SSF51735">
    <property type="entry name" value="NAD(P)-binding Rossmann-fold domains"/>
    <property type="match status" value="1"/>
</dbReference>
<comment type="caution">
    <text evidence="3">The sequence shown here is derived from an EMBL/GenBank/DDBJ whole genome shotgun (WGS) entry which is preliminary data.</text>
</comment>
<reference evidence="3 4" key="1">
    <citation type="submission" date="2019-08" db="EMBL/GenBank/DDBJ databases">
        <title>Archaea genome.</title>
        <authorList>
            <person name="Kajale S."/>
            <person name="Shouche Y."/>
            <person name="Deshpande N."/>
            <person name="Sharma A."/>
        </authorList>
    </citation>
    <scope>NUCLEOTIDE SEQUENCE [LARGE SCALE GENOMIC DNA]</scope>
    <source>
        <strain evidence="3 4">ESP3B_9</strain>
    </source>
</reference>
<organism evidence="3 4">
    <name type="scientific">Natrialba swarupiae</name>
    <dbReference type="NCBI Taxonomy" id="2448032"/>
    <lineage>
        <taxon>Archaea</taxon>
        <taxon>Methanobacteriati</taxon>
        <taxon>Methanobacteriota</taxon>
        <taxon>Stenosarchaea group</taxon>
        <taxon>Halobacteria</taxon>
        <taxon>Halobacteriales</taxon>
        <taxon>Natrialbaceae</taxon>
        <taxon>Natrialba</taxon>
    </lineage>
</organism>
<dbReference type="EMBL" id="VTAW01000012">
    <property type="protein sequence ID" value="TYT61951.1"/>
    <property type="molecule type" value="Genomic_DNA"/>
</dbReference>
<dbReference type="FunFam" id="3.40.50.720:FF:000084">
    <property type="entry name" value="Short-chain dehydrogenase reductase"/>
    <property type="match status" value="1"/>
</dbReference>
<name>A0A5D5ASA5_9EURY</name>
<dbReference type="InterPro" id="IPR036291">
    <property type="entry name" value="NAD(P)-bd_dom_sf"/>
</dbReference>
<evidence type="ECO:0000313" key="4">
    <source>
        <dbReference type="Proteomes" id="UP000324104"/>
    </source>
</evidence>
<accession>A0A5D5ASA5</accession>
<dbReference type="InterPro" id="IPR057326">
    <property type="entry name" value="KR_dom"/>
</dbReference>
<dbReference type="PANTHER" id="PTHR43975">
    <property type="entry name" value="ZGC:101858"/>
    <property type="match status" value="1"/>
</dbReference>
<protein>
    <submittedName>
        <fullName evidence="3">SDR family oxidoreductase</fullName>
    </submittedName>
</protein>